<dbReference type="InterPro" id="IPR038770">
    <property type="entry name" value="Na+/solute_symporter_sf"/>
</dbReference>
<dbReference type="PANTHER" id="PTHR10361">
    <property type="entry name" value="SODIUM-BILE ACID COTRANSPORTER"/>
    <property type="match status" value="1"/>
</dbReference>
<dbReference type="Proteomes" id="UP000014760">
    <property type="component" value="Unassembled WGS sequence"/>
</dbReference>
<dbReference type="GO" id="GO:0016020">
    <property type="term" value="C:membrane"/>
    <property type="evidence" value="ECO:0007669"/>
    <property type="project" value="UniProtKB-SubCell"/>
</dbReference>
<sequence length="379" mass="41791">MPLVPDEPWLSTGQTPTNGTTLPPTDPTLLLAYNIAMLITTAWLMFSMGSGTRIEVIKERLKRPVGPIIGLICQFFILPALMFGFAHALDVDDGISIGMILTASCPGGSVSNMLTFWCHGDLDLSITMTSISTFLAIGFMPLNMYIYVRSWMPVSDIPFVDMVITIVVVWATVILGNLFGRFFPKAVPYLTKVGSVVGFVFVLTCAAIQSALFPEVFDLSWTVWFCAVMLPIIAWLIGFFVPLIFKQGLPQRVAIAFEVSAQNMALAITIIAIAYDTAEEASFYSQFVILYGSFVMVVGVTISIIFNLIICYRARSTPCHQYTRNKEQKEKGTKPDIKRVTTNGTTLTVDEDDSGQLPTIYRGGSFQLSSTEEQDLTQV</sequence>
<evidence type="ECO:0000256" key="6">
    <source>
        <dbReference type="ARBA" id="ARBA00023136"/>
    </source>
</evidence>
<reference evidence="9 11" key="2">
    <citation type="journal article" date="2013" name="Nature">
        <title>Insights into bilaterian evolution from three spiralian genomes.</title>
        <authorList>
            <person name="Simakov O."/>
            <person name="Marletaz F."/>
            <person name="Cho S.J."/>
            <person name="Edsinger-Gonzales E."/>
            <person name="Havlak P."/>
            <person name="Hellsten U."/>
            <person name="Kuo D.H."/>
            <person name="Larsson T."/>
            <person name="Lv J."/>
            <person name="Arendt D."/>
            <person name="Savage R."/>
            <person name="Osoegawa K."/>
            <person name="de Jong P."/>
            <person name="Grimwood J."/>
            <person name="Chapman J.A."/>
            <person name="Shapiro H."/>
            <person name="Aerts A."/>
            <person name="Otillar R.P."/>
            <person name="Terry A.Y."/>
            <person name="Boore J.L."/>
            <person name="Grigoriev I.V."/>
            <person name="Lindberg D.R."/>
            <person name="Seaver E.C."/>
            <person name="Weisblat D.A."/>
            <person name="Putnam N.H."/>
            <person name="Rokhsar D.S."/>
        </authorList>
    </citation>
    <scope>NUCLEOTIDE SEQUENCE</scope>
    <source>
        <strain evidence="9 11">I ESC-2004</strain>
    </source>
</reference>
<feature type="transmembrane region" description="Helical" evidence="8">
    <location>
        <begin position="219"/>
        <end position="241"/>
    </location>
</feature>
<evidence type="ECO:0000256" key="5">
    <source>
        <dbReference type="ARBA" id="ARBA00022989"/>
    </source>
</evidence>
<feature type="transmembrane region" description="Helical" evidence="8">
    <location>
        <begin position="159"/>
        <end position="180"/>
    </location>
</feature>
<comment type="similarity">
    <text evidence="2">Belongs to the bile acid:sodium symporter (BASS) (TC 2.A.28) family.</text>
</comment>
<comment type="subcellular location">
    <subcellularLocation>
        <location evidence="1">Membrane</location>
        <topology evidence="1">Multi-pass membrane protein</topology>
    </subcellularLocation>
</comment>
<proteinExistence type="inferred from homology"/>
<keyword evidence="6 8" id="KW-0472">Membrane</keyword>
<keyword evidence="4" id="KW-0769">Symport</keyword>
<reference evidence="10" key="3">
    <citation type="submission" date="2015-06" db="UniProtKB">
        <authorList>
            <consortium name="EnsemblMetazoa"/>
        </authorList>
    </citation>
    <scope>IDENTIFICATION</scope>
</reference>
<feature type="region of interest" description="Disordered" evidence="7">
    <location>
        <begin position="1"/>
        <end position="23"/>
    </location>
</feature>
<keyword evidence="4" id="KW-0813">Transport</keyword>
<keyword evidence="11" id="KW-1185">Reference proteome</keyword>
<dbReference type="EMBL" id="KB302777">
    <property type="protein sequence ID" value="ELU03907.1"/>
    <property type="molecule type" value="Genomic_DNA"/>
</dbReference>
<feature type="transmembrane region" description="Helical" evidence="8">
    <location>
        <begin position="68"/>
        <end position="89"/>
    </location>
</feature>
<evidence type="ECO:0000256" key="2">
    <source>
        <dbReference type="ARBA" id="ARBA00006528"/>
    </source>
</evidence>
<dbReference type="OMA" id="CYEKIKP"/>
<dbReference type="EMBL" id="AMQN01008313">
    <property type="status" value="NOT_ANNOTATED_CDS"/>
    <property type="molecule type" value="Genomic_DNA"/>
</dbReference>
<evidence type="ECO:0000256" key="8">
    <source>
        <dbReference type="SAM" id="Phobius"/>
    </source>
</evidence>
<evidence type="ECO:0000256" key="7">
    <source>
        <dbReference type="SAM" id="MobiDB-lite"/>
    </source>
</evidence>
<dbReference type="AlphaFoldDB" id="R7UKX0"/>
<feature type="transmembrane region" description="Helical" evidence="8">
    <location>
        <begin position="192"/>
        <end position="213"/>
    </location>
</feature>
<feature type="compositionally biased region" description="Low complexity" evidence="7">
    <location>
        <begin position="12"/>
        <end position="23"/>
    </location>
</feature>
<dbReference type="OrthoDB" id="203097at2759"/>
<evidence type="ECO:0000313" key="11">
    <source>
        <dbReference type="Proteomes" id="UP000014760"/>
    </source>
</evidence>
<dbReference type="GO" id="GO:0008508">
    <property type="term" value="F:bile acid:sodium symporter activity"/>
    <property type="evidence" value="ECO:0007669"/>
    <property type="project" value="TreeGrafter"/>
</dbReference>
<name>R7UKX0_CAPTE</name>
<dbReference type="Gene3D" id="1.20.1530.20">
    <property type="match status" value="1"/>
</dbReference>
<feature type="transmembrane region" description="Helical" evidence="8">
    <location>
        <begin position="124"/>
        <end position="147"/>
    </location>
</feature>
<evidence type="ECO:0000256" key="4">
    <source>
        <dbReference type="ARBA" id="ARBA00022847"/>
    </source>
</evidence>
<feature type="region of interest" description="Disordered" evidence="7">
    <location>
        <begin position="323"/>
        <end position="345"/>
    </location>
</feature>
<evidence type="ECO:0000313" key="10">
    <source>
        <dbReference type="EnsemblMetazoa" id="CapteP216306"/>
    </source>
</evidence>
<feature type="transmembrane region" description="Helical" evidence="8">
    <location>
        <begin position="30"/>
        <end position="47"/>
    </location>
</feature>
<accession>R7UKX0</accession>
<feature type="transmembrane region" description="Helical" evidence="8">
    <location>
        <begin position="95"/>
        <end position="117"/>
    </location>
</feature>
<dbReference type="Pfam" id="PF01758">
    <property type="entry name" value="SBF"/>
    <property type="match status" value="1"/>
</dbReference>
<feature type="compositionally biased region" description="Basic and acidic residues" evidence="7">
    <location>
        <begin position="324"/>
        <end position="339"/>
    </location>
</feature>
<feature type="transmembrane region" description="Helical" evidence="8">
    <location>
        <begin position="287"/>
        <end position="310"/>
    </location>
</feature>
<evidence type="ECO:0008006" key="12">
    <source>
        <dbReference type="Google" id="ProtNLM"/>
    </source>
</evidence>
<keyword evidence="5 8" id="KW-1133">Transmembrane helix</keyword>
<dbReference type="InterPro" id="IPR002657">
    <property type="entry name" value="BilAc:Na_symport/Acr3"/>
</dbReference>
<dbReference type="InterPro" id="IPR004710">
    <property type="entry name" value="Bilac:Na_transpt"/>
</dbReference>
<dbReference type="HOGENOM" id="CLU_631985_0_0_1"/>
<evidence type="ECO:0000313" key="9">
    <source>
        <dbReference type="EMBL" id="ELU03907.1"/>
    </source>
</evidence>
<evidence type="ECO:0000256" key="1">
    <source>
        <dbReference type="ARBA" id="ARBA00004141"/>
    </source>
</evidence>
<feature type="transmembrane region" description="Helical" evidence="8">
    <location>
        <begin position="253"/>
        <end position="275"/>
    </location>
</feature>
<dbReference type="EnsemblMetazoa" id="CapteT216306">
    <property type="protein sequence ID" value="CapteP216306"/>
    <property type="gene ID" value="CapteG216306"/>
</dbReference>
<gene>
    <name evidence="9" type="ORF">CAPTEDRAFT_216306</name>
</gene>
<reference evidence="11" key="1">
    <citation type="submission" date="2012-12" db="EMBL/GenBank/DDBJ databases">
        <authorList>
            <person name="Hellsten U."/>
            <person name="Grimwood J."/>
            <person name="Chapman J.A."/>
            <person name="Shapiro H."/>
            <person name="Aerts A."/>
            <person name="Otillar R.P."/>
            <person name="Terry A.Y."/>
            <person name="Boore J.L."/>
            <person name="Simakov O."/>
            <person name="Marletaz F."/>
            <person name="Cho S.-J."/>
            <person name="Edsinger-Gonzales E."/>
            <person name="Havlak P."/>
            <person name="Kuo D.-H."/>
            <person name="Larsson T."/>
            <person name="Lv J."/>
            <person name="Arendt D."/>
            <person name="Savage R."/>
            <person name="Osoegawa K."/>
            <person name="de Jong P."/>
            <person name="Lindberg D.R."/>
            <person name="Seaver E.C."/>
            <person name="Weisblat D.A."/>
            <person name="Putnam N.H."/>
            <person name="Grigoriev I.V."/>
            <person name="Rokhsar D.S."/>
        </authorList>
    </citation>
    <scope>NUCLEOTIDE SEQUENCE</scope>
    <source>
        <strain evidence="11">I ESC-2004</strain>
    </source>
</reference>
<evidence type="ECO:0000256" key="3">
    <source>
        <dbReference type="ARBA" id="ARBA00022692"/>
    </source>
</evidence>
<protein>
    <recommendedName>
        <fullName evidence="12">Ileal sodium/bile acid cotransporter</fullName>
    </recommendedName>
</protein>
<organism evidence="9">
    <name type="scientific">Capitella teleta</name>
    <name type="common">Polychaete worm</name>
    <dbReference type="NCBI Taxonomy" id="283909"/>
    <lineage>
        <taxon>Eukaryota</taxon>
        <taxon>Metazoa</taxon>
        <taxon>Spiralia</taxon>
        <taxon>Lophotrochozoa</taxon>
        <taxon>Annelida</taxon>
        <taxon>Polychaeta</taxon>
        <taxon>Sedentaria</taxon>
        <taxon>Scolecida</taxon>
        <taxon>Capitellidae</taxon>
        <taxon>Capitella</taxon>
    </lineage>
</organism>
<keyword evidence="3 8" id="KW-0812">Transmembrane</keyword>
<dbReference type="PANTHER" id="PTHR10361:SF28">
    <property type="entry name" value="P3 PROTEIN-RELATED"/>
    <property type="match status" value="1"/>
</dbReference>